<comment type="caution">
    <text evidence="8">The sequence shown here is derived from an EMBL/GenBank/DDBJ whole genome shotgun (WGS) entry which is preliminary data.</text>
</comment>
<gene>
    <name evidence="8" type="ORF">FNL39_101739</name>
</gene>
<evidence type="ECO:0000256" key="5">
    <source>
        <dbReference type="ARBA" id="ARBA00041564"/>
    </source>
</evidence>
<dbReference type="Pfam" id="PF00425">
    <property type="entry name" value="Chorismate_bind"/>
    <property type="match status" value="1"/>
</dbReference>
<dbReference type="InterPro" id="IPR015890">
    <property type="entry name" value="Chorismate_C"/>
</dbReference>
<sequence>MSGFLLARPDSVLRADGVRTNFADPPAAVAALRAWRAGAGAGAGAGERSESVVGLPAQPGTSGELSTGDELDPSGQPDEAPELVVGALPFDPREPAALWRPEKAVHTAGAWRPAALPPLPQLRVVAESPSAAEHVIRVQKLVERLADPADELRKVVAARSVVVEAADQLDPEALAGYLLTRHPTANVYAVDLSAAGRAGQTLLGATPEVLVTRHGDRVSLHPLAGTLPRLPDAEADAAQARKLLSSSKNNDEHGFVIEWIRQQLGPVCAELHIPERPELLSTEQVWHLATPISGVLRDPSTTALDLALLLHPTPAVNGTPFAAALDAVTADERRGFYGGAVGWCDSHGDGEWVVAIRGGELSADRRVLRASAGGGIVADSDPAEELAETTAKFRTLLAALRCELPER</sequence>
<dbReference type="InterPro" id="IPR004561">
    <property type="entry name" value="IsoChor_synthase"/>
</dbReference>
<reference evidence="8 9" key="1">
    <citation type="submission" date="2019-07" db="EMBL/GenBank/DDBJ databases">
        <title>Genomic Encyclopedia of Type Strains, Phase IV (KMG-IV): sequencing the most valuable type-strain genomes for metagenomic binning, comparative biology and taxonomic classification.</title>
        <authorList>
            <person name="Goeker M."/>
        </authorList>
    </citation>
    <scope>NUCLEOTIDE SEQUENCE [LARGE SCALE GENOMIC DNA]</scope>
    <source>
        <strain evidence="8 9">DSM 44831</strain>
    </source>
</reference>
<dbReference type="InterPro" id="IPR019999">
    <property type="entry name" value="Anth_synth_I-like"/>
</dbReference>
<evidence type="ECO:0000256" key="2">
    <source>
        <dbReference type="ARBA" id="ARBA00005297"/>
    </source>
</evidence>
<dbReference type="SUPFAM" id="SSF56322">
    <property type="entry name" value="ADC synthase"/>
    <property type="match status" value="1"/>
</dbReference>
<dbReference type="PANTHER" id="PTHR42839:SF2">
    <property type="entry name" value="ISOCHORISMATE SYNTHASE ENTC"/>
    <property type="match status" value="1"/>
</dbReference>
<evidence type="ECO:0000256" key="6">
    <source>
        <dbReference type="SAM" id="MobiDB-lite"/>
    </source>
</evidence>
<dbReference type="PANTHER" id="PTHR42839">
    <property type="entry name" value="ISOCHORISMATE SYNTHASE ENTC"/>
    <property type="match status" value="1"/>
</dbReference>
<organism evidence="8 9">
    <name type="scientific">Nocardia caishijiensis</name>
    <dbReference type="NCBI Taxonomy" id="184756"/>
    <lineage>
        <taxon>Bacteria</taxon>
        <taxon>Bacillati</taxon>
        <taxon>Actinomycetota</taxon>
        <taxon>Actinomycetes</taxon>
        <taxon>Mycobacteriales</taxon>
        <taxon>Nocardiaceae</taxon>
        <taxon>Nocardia</taxon>
    </lineage>
</organism>
<accession>A0ABQ6YV33</accession>
<evidence type="ECO:0000313" key="8">
    <source>
        <dbReference type="EMBL" id="KAF0849301.1"/>
    </source>
</evidence>
<evidence type="ECO:0000259" key="7">
    <source>
        <dbReference type="Pfam" id="PF00425"/>
    </source>
</evidence>
<dbReference type="Gene3D" id="3.60.120.10">
    <property type="entry name" value="Anthranilate synthase"/>
    <property type="match status" value="1"/>
</dbReference>
<evidence type="ECO:0000256" key="4">
    <source>
        <dbReference type="ARBA" id="ARBA00023235"/>
    </source>
</evidence>
<evidence type="ECO:0000256" key="1">
    <source>
        <dbReference type="ARBA" id="ARBA00000799"/>
    </source>
</evidence>
<comment type="catalytic activity">
    <reaction evidence="1">
        <text>chorismate = isochorismate</text>
        <dbReference type="Rhea" id="RHEA:18985"/>
        <dbReference type="ChEBI" id="CHEBI:29748"/>
        <dbReference type="ChEBI" id="CHEBI:29780"/>
        <dbReference type="EC" id="5.4.4.2"/>
    </reaction>
</comment>
<evidence type="ECO:0000256" key="3">
    <source>
        <dbReference type="ARBA" id="ARBA00012824"/>
    </source>
</evidence>
<name>A0ABQ6YV33_9NOCA</name>
<evidence type="ECO:0000313" key="9">
    <source>
        <dbReference type="Proteomes" id="UP000798951"/>
    </source>
</evidence>
<keyword evidence="4" id="KW-0413">Isomerase</keyword>
<dbReference type="PRINTS" id="PR00095">
    <property type="entry name" value="ANTSNTHASEI"/>
</dbReference>
<proteinExistence type="inferred from homology"/>
<feature type="domain" description="Chorismate-utilising enzyme C-terminal" evidence="7">
    <location>
        <begin position="134"/>
        <end position="392"/>
    </location>
</feature>
<protein>
    <recommendedName>
        <fullName evidence="3">isochorismate synthase</fullName>
        <ecNumber evidence="3">5.4.4.2</ecNumber>
    </recommendedName>
    <alternativeName>
        <fullName evidence="5">Isochorismate mutase</fullName>
    </alternativeName>
</protein>
<dbReference type="InterPro" id="IPR005801">
    <property type="entry name" value="ADC_synthase"/>
</dbReference>
<comment type="similarity">
    <text evidence="2">Belongs to the isochorismate synthase family.</text>
</comment>
<dbReference type="RefSeq" id="WP_067978419.1">
    <property type="nucleotide sequence ID" value="NZ_VMSD01000001.1"/>
</dbReference>
<dbReference type="NCBIfam" id="TIGR00543">
    <property type="entry name" value="isochor_syn"/>
    <property type="match status" value="1"/>
</dbReference>
<feature type="region of interest" description="Disordered" evidence="6">
    <location>
        <begin position="39"/>
        <end position="81"/>
    </location>
</feature>
<dbReference type="EMBL" id="VMSD01000001">
    <property type="protein sequence ID" value="KAF0849301.1"/>
    <property type="molecule type" value="Genomic_DNA"/>
</dbReference>
<dbReference type="EC" id="5.4.4.2" evidence="3"/>
<keyword evidence="9" id="KW-1185">Reference proteome</keyword>
<dbReference type="Proteomes" id="UP000798951">
    <property type="component" value="Unassembled WGS sequence"/>
</dbReference>